<dbReference type="Proteomes" id="UP000037175">
    <property type="component" value="Unassembled WGS sequence"/>
</dbReference>
<accession>A0A0L6W492</accession>
<gene>
    <name evidence="1" type="ORF">Tfer_0846</name>
</gene>
<sequence length="251" mass="29319">MENLVKEYKKGHKILRIVYDDNPENPRDWDNLGTMVCFHRRYNLGDPHNYREPDDFLFDLLEQTVGDTDKAERFVKKISDSINRELYRSYGAYKKAVDDEIIDIIRKKFIILPLYLLDHSGITISTSPFSCPWDSGQVGWIYVSKDDVCGVYGVKHITPTVKRWAIGVLEAEVEEYDIYLRGEVYGYKLYHIDEAKLEAYLKAAGLERENLSDRELELFLVEEDSCWGFFGDDFRANGLLEYVGREWEGVI</sequence>
<dbReference type="RefSeq" id="WP_052217000.1">
    <property type="nucleotide sequence ID" value="NZ_LGTE01000004.1"/>
</dbReference>
<dbReference type="AlphaFoldDB" id="A0A0L6W492"/>
<proteinExistence type="predicted"/>
<comment type="caution">
    <text evidence="1">The sequence shown here is derived from an EMBL/GenBank/DDBJ whole genome shotgun (WGS) entry which is preliminary data.</text>
</comment>
<keyword evidence="2" id="KW-1185">Reference proteome</keyword>
<name>A0A0L6W492_9FIRM</name>
<organism evidence="1 2">
    <name type="scientific">Thermincola ferriacetica</name>
    <dbReference type="NCBI Taxonomy" id="281456"/>
    <lineage>
        <taxon>Bacteria</taxon>
        <taxon>Bacillati</taxon>
        <taxon>Bacillota</taxon>
        <taxon>Clostridia</taxon>
        <taxon>Eubacteriales</taxon>
        <taxon>Thermincolaceae</taxon>
        <taxon>Thermincola</taxon>
    </lineage>
</organism>
<protein>
    <submittedName>
        <fullName evidence="1">Uncharacterized protein</fullName>
    </submittedName>
</protein>
<evidence type="ECO:0000313" key="1">
    <source>
        <dbReference type="EMBL" id="KNZ70286.1"/>
    </source>
</evidence>
<reference evidence="2" key="1">
    <citation type="submission" date="2015-07" db="EMBL/GenBank/DDBJ databases">
        <title>Complete Genome of Thermincola ferriacetica strain Z-0001T.</title>
        <authorList>
            <person name="Lusk B."/>
            <person name="Badalamenti J.P."/>
            <person name="Parameswaran P."/>
            <person name="Bond D.R."/>
            <person name="Torres C.I."/>
        </authorList>
    </citation>
    <scope>NUCLEOTIDE SEQUENCE [LARGE SCALE GENOMIC DNA]</scope>
    <source>
        <strain evidence="2">Z-0001</strain>
    </source>
</reference>
<evidence type="ECO:0000313" key="2">
    <source>
        <dbReference type="Proteomes" id="UP000037175"/>
    </source>
</evidence>
<dbReference type="PATRIC" id="fig|281456.6.peg.890"/>
<dbReference type="EMBL" id="LGTE01000004">
    <property type="protein sequence ID" value="KNZ70286.1"/>
    <property type="molecule type" value="Genomic_DNA"/>
</dbReference>